<organism evidence="1 2">
    <name type="scientific">Porites evermanni</name>
    <dbReference type="NCBI Taxonomy" id="104178"/>
    <lineage>
        <taxon>Eukaryota</taxon>
        <taxon>Metazoa</taxon>
        <taxon>Cnidaria</taxon>
        <taxon>Anthozoa</taxon>
        <taxon>Hexacorallia</taxon>
        <taxon>Scleractinia</taxon>
        <taxon>Fungiina</taxon>
        <taxon>Poritidae</taxon>
        <taxon>Porites</taxon>
    </lineage>
</organism>
<keyword evidence="2" id="KW-1185">Reference proteome</keyword>
<gene>
    <name evidence="1" type="ORF">PEVE_00007799</name>
</gene>
<sequence>MATEEECFCCQELAELNQKFDESGVGCITEHAKFRIVCLDTDVLNTALVALHNIRCNP</sequence>
<dbReference type="EMBL" id="CALNXI010001521">
    <property type="protein sequence ID" value="CAH3171281.1"/>
    <property type="molecule type" value="Genomic_DNA"/>
</dbReference>
<comment type="caution">
    <text evidence="1">The sequence shown here is derived from an EMBL/GenBank/DDBJ whole genome shotgun (WGS) entry which is preliminary data.</text>
</comment>
<accession>A0ABN8QXL2</accession>
<evidence type="ECO:0000313" key="2">
    <source>
        <dbReference type="Proteomes" id="UP001159427"/>
    </source>
</evidence>
<reference evidence="1 2" key="1">
    <citation type="submission" date="2022-05" db="EMBL/GenBank/DDBJ databases">
        <authorList>
            <consortium name="Genoscope - CEA"/>
            <person name="William W."/>
        </authorList>
    </citation>
    <scope>NUCLEOTIDE SEQUENCE [LARGE SCALE GENOMIC DNA]</scope>
</reference>
<dbReference type="PANTHER" id="PTHR36981">
    <property type="entry name" value="ZGC:195170"/>
    <property type="match status" value="1"/>
</dbReference>
<evidence type="ECO:0000313" key="1">
    <source>
        <dbReference type="EMBL" id="CAH3171281.1"/>
    </source>
</evidence>
<protein>
    <submittedName>
        <fullName evidence="1">Uncharacterized protein</fullName>
    </submittedName>
</protein>
<proteinExistence type="predicted"/>
<dbReference type="Proteomes" id="UP001159427">
    <property type="component" value="Unassembled WGS sequence"/>
</dbReference>
<dbReference type="PANTHER" id="PTHR36981:SF1">
    <property type="entry name" value="P2X PURINORECEPTOR 7 INTRACELLULAR DOMAIN-CONTAINING PROTEIN"/>
    <property type="match status" value="1"/>
</dbReference>
<name>A0ABN8QXL2_9CNID</name>
<feature type="non-terminal residue" evidence="1">
    <location>
        <position position="58"/>
    </location>
</feature>